<evidence type="ECO:0000313" key="1">
    <source>
        <dbReference type="EMBL" id="GAA4073533.1"/>
    </source>
</evidence>
<proteinExistence type="predicted"/>
<dbReference type="EMBL" id="BAABDL010000100">
    <property type="protein sequence ID" value="GAA4073533.1"/>
    <property type="molecule type" value="Genomic_DNA"/>
</dbReference>
<accession>A0ABP7VSF8</accession>
<keyword evidence="2" id="KW-1185">Reference proteome</keyword>
<reference evidence="2" key="1">
    <citation type="journal article" date="2019" name="Int. J. Syst. Evol. Microbiol.">
        <title>The Global Catalogue of Microorganisms (GCM) 10K type strain sequencing project: providing services to taxonomists for standard genome sequencing and annotation.</title>
        <authorList>
            <consortium name="The Broad Institute Genomics Platform"/>
            <consortium name="The Broad Institute Genome Sequencing Center for Infectious Disease"/>
            <person name="Wu L."/>
            <person name="Ma J."/>
        </authorList>
    </citation>
    <scope>NUCLEOTIDE SEQUENCE [LARGE SCALE GENOMIC DNA]</scope>
    <source>
        <strain evidence="2">JCM 17250</strain>
    </source>
</reference>
<gene>
    <name evidence="1" type="ORF">GCM10022410_18560</name>
</gene>
<sequence length="57" mass="6319">MPSYDKEDLPSGFARGLVALMPVRVKVNIDSLTLIVFPLSRQSFSNLYVDVQGIYAS</sequence>
<dbReference type="Proteomes" id="UP001501734">
    <property type="component" value="Unassembled WGS sequence"/>
</dbReference>
<comment type="caution">
    <text evidence="1">The sequence shown here is derived from an EMBL/GenBank/DDBJ whole genome shotgun (WGS) entry which is preliminary data.</text>
</comment>
<name>A0ABP7VSF8_9BACI</name>
<protein>
    <recommendedName>
        <fullName evidence="3">Transposase</fullName>
    </recommendedName>
</protein>
<evidence type="ECO:0008006" key="3">
    <source>
        <dbReference type="Google" id="ProtNLM"/>
    </source>
</evidence>
<organism evidence="1 2">
    <name type="scientific">Amphibacillus indicireducens</name>
    <dbReference type="NCBI Taxonomy" id="1076330"/>
    <lineage>
        <taxon>Bacteria</taxon>
        <taxon>Bacillati</taxon>
        <taxon>Bacillota</taxon>
        <taxon>Bacilli</taxon>
        <taxon>Bacillales</taxon>
        <taxon>Bacillaceae</taxon>
        <taxon>Amphibacillus</taxon>
    </lineage>
</organism>
<evidence type="ECO:0000313" key="2">
    <source>
        <dbReference type="Proteomes" id="UP001501734"/>
    </source>
</evidence>